<comment type="caution">
    <text evidence="1">The sequence shown here is derived from an EMBL/GenBank/DDBJ whole genome shotgun (WGS) entry which is preliminary data.</text>
</comment>
<evidence type="ECO:0000313" key="1">
    <source>
        <dbReference type="EMBL" id="GMM38972.1"/>
    </source>
</evidence>
<gene>
    <name evidence="1" type="ORF">DASC09_063110</name>
</gene>
<protein>
    <submittedName>
        <fullName evidence="1">Uncharacterized protein</fullName>
    </submittedName>
</protein>
<proteinExistence type="predicted"/>
<accession>A0AAV5QWN6</accession>
<dbReference type="RefSeq" id="XP_064855967.1">
    <property type="nucleotide sequence ID" value="XM_064999895.1"/>
</dbReference>
<organism evidence="1 2">
    <name type="scientific">Saccharomycopsis crataegensis</name>
    <dbReference type="NCBI Taxonomy" id="43959"/>
    <lineage>
        <taxon>Eukaryota</taxon>
        <taxon>Fungi</taxon>
        <taxon>Dikarya</taxon>
        <taxon>Ascomycota</taxon>
        <taxon>Saccharomycotina</taxon>
        <taxon>Saccharomycetes</taxon>
        <taxon>Saccharomycopsidaceae</taxon>
        <taxon>Saccharomycopsis</taxon>
    </lineage>
</organism>
<reference evidence="1 2" key="1">
    <citation type="journal article" date="2023" name="Elife">
        <title>Identification of key yeast species and microbe-microbe interactions impacting larval growth of Drosophila in the wild.</title>
        <authorList>
            <person name="Mure A."/>
            <person name="Sugiura Y."/>
            <person name="Maeda R."/>
            <person name="Honda K."/>
            <person name="Sakurai N."/>
            <person name="Takahashi Y."/>
            <person name="Watada M."/>
            <person name="Katoh T."/>
            <person name="Gotoh A."/>
            <person name="Gotoh Y."/>
            <person name="Taniguchi I."/>
            <person name="Nakamura K."/>
            <person name="Hayashi T."/>
            <person name="Katayama T."/>
            <person name="Uemura T."/>
            <person name="Hattori Y."/>
        </authorList>
    </citation>
    <scope>NUCLEOTIDE SEQUENCE [LARGE SCALE GENOMIC DNA]</scope>
    <source>
        <strain evidence="1 2">SC-9</strain>
    </source>
</reference>
<keyword evidence="2" id="KW-1185">Reference proteome</keyword>
<evidence type="ECO:0000313" key="2">
    <source>
        <dbReference type="Proteomes" id="UP001360560"/>
    </source>
</evidence>
<dbReference type="Proteomes" id="UP001360560">
    <property type="component" value="Unassembled WGS sequence"/>
</dbReference>
<dbReference type="EMBL" id="BTFZ01000020">
    <property type="protein sequence ID" value="GMM38972.1"/>
    <property type="molecule type" value="Genomic_DNA"/>
</dbReference>
<name>A0AAV5QWN6_9ASCO</name>
<sequence>MSNGTLMNIARKILMSFKFNDEIRTLSYPWAILHANLLHNINWLDSIESSPYFKVFGVPYDTKRLLAFGELVIYKKQKTRNKLDPKGRMAYWAGKFGYDSNILLDVDTKAIV</sequence>
<dbReference type="GeneID" id="90076960"/>
<dbReference type="AlphaFoldDB" id="A0AAV5QWN6"/>